<feature type="signal peptide" evidence="7">
    <location>
        <begin position="1"/>
        <end position="26"/>
    </location>
</feature>
<evidence type="ECO:0000256" key="4">
    <source>
        <dbReference type="ARBA" id="ARBA00022685"/>
    </source>
</evidence>
<keyword evidence="5" id="KW-0027">Amidation</keyword>
<evidence type="ECO:0000256" key="7">
    <source>
        <dbReference type="SAM" id="SignalP"/>
    </source>
</evidence>
<keyword evidence="8" id="KW-1185">Reference proteome</keyword>
<dbReference type="PANTHER" id="PTHR20986">
    <property type="entry name" value="FMRFAMIDE-RELATED PEPTIDES"/>
    <property type="match status" value="1"/>
</dbReference>
<comment type="subcellular location">
    <subcellularLocation>
        <location evidence="1">Secreted</location>
    </subcellularLocation>
</comment>
<dbReference type="Pfam" id="PF01581">
    <property type="entry name" value="FARP"/>
    <property type="match status" value="3"/>
</dbReference>
<keyword evidence="6" id="KW-0527">Neuropeptide</keyword>
<evidence type="ECO:0000256" key="6">
    <source>
        <dbReference type="ARBA" id="ARBA00023320"/>
    </source>
</evidence>
<evidence type="ECO:0000256" key="5">
    <source>
        <dbReference type="ARBA" id="ARBA00022815"/>
    </source>
</evidence>
<dbReference type="PANTHER" id="PTHR20986:SF21">
    <property type="entry name" value="FMRFAMIDE-LIKE NEUROPEPTIDES 14"/>
    <property type="match status" value="1"/>
</dbReference>
<organism evidence="8 9">
    <name type="scientific">Panagrolaimus superbus</name>
    <dbReference type="NCBI Taxonomy" id="310955"/>
    <lineage>
        <taxon>Eukaryota</taxon>
        <taxon>Metazoa</taxon>
        <taxon>Ecdysozoa</taxon>
        <taxon>Nematoda</taxon>
        <taxon>Chromadorea</taxon>
        <taxon>Rhabditida</taxon>
        <taxon>Tylenchina</taxon>
        <taxon>Panagrolaimomorpha</taxon>
        <taxon>Panagrolaimoidea</taxon>
        <taxon>Panagrolaimidae</taxon>
        <taxon>Panagrolaimus</taxon>
    </lineage>
</organism>
<name>A0A914YMA9_9BILA</name>
<evidence type="ECO:0000256" key="1">
    <source>
        <dbReference type="ARBA" id="ARBA00004613"/>
    </source>
</evidence>
<dbReference type="InterPro" id="IPR051041">
    <property type="entry name" value="FMRFamide-related_np"/>
</dbReference>
<dbReference type="GO" id="GO:0007218">
    <property type="term" value="P:neuropeptide signaling pathway"/>
    <property type="evidence" value="ECO:0007669"/>
    <property type="project" value="UniProtKB-KW"/>
</dbReference>
<evidence type="ECO:0000313" key="9">
    <source>
        <dbReference type="WBParaSite" id="PSU_v2.g20520.t1"/>
    </source>
</evidence>
<dbReference type="AlphaFoldDB" id="A0A914YMA9"/>
<comment type="similarity">
    <text evidence="2">Belongs to the FARP (FMRFamide related peptide) family.</text>
</comment>
<keyword evidence="3" id="KW-0964">Secreted</keyword>
<keyword evidence="4" id="KW-0165">Cleavage on pair of basic residues</keyword>
<accession>A0A914YMA9</accession>
<reference evidence="9" key="1">
    <citation type="submission" date="2022-11" db="UniProtKB">
        <authorList>
            <consortium name="WormBaseParasite"/>
        </authorList>
    </citation>
    <scope>IDENTIFICATION</scope>
</reference>
<dbReference type="GO" id="GO:0005576">
    <property type="term" value="C:extracellular region"/>
    <property type="evidence" value="ECO:0007669"/>
    <property type="project" value="UniProtKB-SubCell"/>
</dbReference>
<protein>
    <submittedName>
        <fullName evidence="9">FMRFamide-like neuropeptides 14</fullName>
    </submittedName>
</protein>
<feature type="chain" id="PRO_5036836107" evidence="7">
    <location>
        <begin position="27"/>
        <end position="126"/>
    </location>
</feature>
<proteinExistence type="inferred from homology"/>
<evidence type="ECO:0000256" key="3">
    <source>
        <dbReference type="ARBA" id="ARBA00022525"/>
    </source>
</evidence>
<keyword evidence="7" id="KW-0732">Signal</keyword>
<dbReference type="Proteomes" id="UP000887577">
    <property type="component" value="Unplaced"/>
</dbReference>
<evidence type="ECO:0000313" key="8">
    <source>
        <dbReference type="Proteomes" id="UP000887577"/>
    </source>
</evidence>
<sequence length="126" mass="14297">MSLAHSQMCLSIFLLITIALSSKVVAQSTAAQTCNQILANSSENDERLLLCQLYESSSLLAQLGVLVTEGLDRLMINQGLVTEGENAVAPDAREKRKHEYLRFGKRKHEYLRFGKRKHEYLRFGRK</sequence>
<evidence type="ECO:0000256" key="2">
    <source>
        <dbReference type="ARBA" id="ARBA00006356"/>
    </source>
</evidence>
<dbReference type="InterPro" id="IPR002544">
    <property type="entry name" value="FMRFamid-related_peptide-like"/>
</dbReference>
<dbReference type="WBParaSite" id="PSU_v2.g20520.t1">
    <property type="protein sequence ID" value="PSU_v2.g20520.t1"/>
    <property type="gene ID" value="PSU_v2.g20520"/>
</dbReference>